<comment type="caution">
    <text evidence="3">The sequence shown here is derived from an EMBL/GenBank/DDBJ whole genome shotgun (WGS) entry which is preliminary data.</text>
</comment>
<sequence>MFRMTLSAVALAGAVAIPTFAVADMHEQPGDIVDIAAGNETFSTLVAAVTAAGLVDTLKGEGPFTVFAPTDEAFAALPEGTVEALLEDIPTLTAILTYHVVPGTVMSTDLEDGMMAETVNGASVTIGVGETVTVDGANVIQADIEASNGVIHVIDAVILPE</sequence>
<evidence type="ECO:0000313" key="4">
    <source>
        <dbReference type="Proteomes" id="UP000249364"/>
    </source>
</evidence>
<evidence type="ECO:0000259" key="2">
    <source>
        <dbReference type="PROSITE" id="PS50213"/>
    </source>
</evidence>
<dbReference type="PANTHER" id="PTHR10900">
    <property type="entry name" value="PERIOSTIN-RELATED"/>
    <property type="match status" value="1"/>
</dbReference>
<evidence type="ECO:0000256" key="1">
    <source>
        <dbReference type="SAM" id="SignalP"/>
    </source>
</evidence>
<dbReference type="FunFam" id="2.30.180.10:FF:000019">
    <property type="entry name" value="Cell surface lipoprotein"/>
    <property type="match status" value="1"/>
</dbReference>
<feature type="domain" description="FAS1" evidence="2">
    <location>
        <begin position="29"/>
        <end position="158"/>
    </location>
</feature>
<gene>
    <name evidence="3" type="ORF">LY56_02491</name>
</gene>
<reference evidence="3 4" key="1">
    <citation type="submission" date="2018-06" db="EMBL/GenBank/DDBJ databases">
        <title>Genomic Encyclopedia of Archaeal and Bacterial Type Strains, Phase II (KMG-II): from individual species to whole genera.</title>
        <authorList>
            <person name="Goeker M."/>
        </authorList>
    </citation>
    <scope>NUCLEOTIDE SEQUENCE [LARGE SCALE GENOMIC DNA]</scope>
    <source>
        <strain evidence="3 4">DSM 13087</strain>
    </source>
</reference>
<keyword evidence="4" id="KW-1185">Reference proteome</keyword>
<protein>
    <submittedName>
        <fullName evidence="3">Putative surface protein with fasciclin (FAS1) repeats</fullName>
    </submittedName>
</protein>
<accession>A0A2W7PYL4</accession>
<dbReference type="STRING" id="121821.GCA_001870675_00002"/>
<feature type="signal peptide" evidence="1">
    <location>
        <begin position="1"/>
        <end position="23"/>
    </location>
</feature>
<dbReference type="InterPro" id="IPR036378">
    <property type="entry name" value="FAS1_dom_sf"/>
</dbReference>
<dbReference type="AlphaFoldDB" id="A0A2W7PYL4"/>
<dbReference type="PANTHER" id="PTHR10900:SF77">
    <property type="entry name" value="FI19380P1"/>
    <property type="match status" value="1"/>
</dbReference>
<dbReference type="OrthoDB" id="9800666at2"/>
<dbReference type="InterPro" id="IPR000782">
    <property type="entry name" value="FAS1_domain"/>
</dbReference>
<dbReference type="GO" id="GO:0005615">
    <property type="term" value="C:extracellular space"/>
    <property type="evidence" value="ECO:0007669"/>
    <property type="project" value="TreeGrafter"/>
</dbReference>
<feature type="chain" id="PRO_5016130562" evidence="1">
    <location>
        <begin position="24"/>
        <end position="161"/>
    </location>
</feature>
<name>A0A2W7PYL4_9RHOB</name>
<organism evidence="3 4">
    <name type="scientific">Roseinatronobacter thiooxidans</name>
    <dbReference type="NCBI Taxonomy" id="121821"/>
    <lineage>
        <taxon>Bacteria</taxon>
        <taxon>Pseudomonadati</taxon>
        <taxon>Pseudomonadota</taxon>
        <taxon>Alphaproteobacteria</taxon>
        <taxon>Rhodobacterales</taxon>
        <taxon>Paracoccaceae</taxon>
        <taxon>Roseinatronobacter</taxon>
    </lineage>
</organism>
<keyword evidence="1" id="KW-0732">Signal</keyword>
<dbReference type="SMART" id="SM00554">
    <property type="entry name" value="FAS1"/>
    <property type="match status" value="1"/>
</dbReference>
<dbReference type="Proteomes" id="UP000249364">
    <property type="component" value="Unassembled WGS sequence"/>
</dbReference>
<dbReference type="Pfam" id="PF02469">
    <property type="entry name" value="Fasciclin"/>
    <property type="match status" value="1"/>
</dbReference>
<dbReference type="RefSeq" id="WP_071467905.1">
    <property type="nucleotide sequence ID" value="NZ_MEHT01000001.1"/>
</dbReference>
<dbReference type="SUPFAM" id="SSF82153">
    <property type="entry name" value="FAS1 domain"/>
    <property type="match status" value="1"/>
</dbReference>
<dbReference type="PROSITE" id="PS50213">
    <property type="entry name" value="FAS1"/>
    <property type="match status" value="1"/>
</dbReference>
<dbReference type="Gene3D" id="2.30.180.10">
    <property type="entry name" value="FAS1 domain"/>
    <property type="match status" value="1"/>
</dbReference>
<dbReference type="EMBL" id="QKZQ01000011">
    <property type="protein sequence ID" value="PZX41288.1"/>
    <property type="molecule type" value="Genomic_DNA"/>
</dbReference>
<proteinExistence type="predicted"/>
<evidence type="ECO:0000313" key="3">
    <source>
        <dbReference type="EMBL" id="PZX41288.1"/>
    </source>
</evidence>
<dbReference type="InterPro" id="IPR050904">
    <property type="entry name" value="Adhesion/Biosynth-related"/>
</dbReference>